<dbReference type="GO" id="GO:0055085">
    <property type="term" value="P:transmembrane transport"/>
    <property type="evidence" value="ECO:0007669"/>
    <property type="project" value="UniProtKB-ARBA"/>
</dbReference>
<dbReference type="EMBL" id="DTDV01000001">
    <property type="protein sequence ID" value="HGK22847.1"/>
    <property type="molecule type" value="Genomic_DNA"/>
</dbReference>
<organism evidence="6">
    <name type="scientific">Dictyoglomus thermophilum</name>
    <dbReference type="NCBI Taxonomy" id="14"/>
    <lineage>
        <taxon>Bacteria</taxon>
        <taxon>Pseudomonadati</taxon>
        <taxon>Dictyoglomota</taxon>
        <taxon>Dictyoglomia</taxon>
        <taxon>Dictyoglomales</taxon>
        <taxon>Dictyoglomaceae</taxon>
        <taxon>Dictyoglomus</taxon>
    </lineage>
</organism>
<dbReference type="Pfam" id="PF00005">
    <property type="entry name" value="ABC_tran"/>
    <property type="match status" value="1"/>
</dbReference>
<dbReference type="InterPro" id="IPR050319">
    <property type="entry name" value="ABC_transp_ATP-bind"/>
</dbReference>
<name>A0A7V4DWN0_DICTH</name>
<dbReference type="PANTHER" id="PTHR43776">
    <property type="entry name" value="TRANSPORT ATP-BINDING PROTEIN"/>
    <property type="match status" value="1"/>
</dbReference>
<dbReference type="InterPro" id="IPR027417">
    <property type="entry name" value="P-loop_NTPase"/>
</dbReference>
<keyword evidence="2" id="KW-0813">Transport</keyword>
<dbReference type="NCBIfam" id="TIGR01727">
    <property type="entry name" value="oligo_HPY"/>
    <property type="match status" value="1"/>
</dbReference>
<keyword evidence="4 6" id="KW-0067">ATP-binding</keyword>
<dbReference type="PANTHER" id="PTHR43776:SF7">
    <property type="entry name" value="D,D-DIPEPTIDE TRANSPORT ATP-BINDING PROTEIN DDPF-RELATED"/>
    <property type="match status" value="1"/>
</dbReference>
<dbReference type="SMART" id="SM00382">
    <property type="entry name" value="AAA"/>
    <property type="match status" value="1"/>
</dbReference>
<dbReference type="PROSITE" id="PS50893">
    <property type="entry name" value="ABC_TRANSPORTER_2"/>
    <property type="match status" value="1"/>
</dbReference>
<dbReference type="InterPro" id="IPR013563">
    <property type="entry name" value="Oligopep_ABC_C"/>
</dbReference>
<dbReference type="GO" id="GO:0015833">
    <property type="term" value="P:peptide transport"/>
    <property type="evidence" value="ECO:0007669"/>
    <property type="project" value="InterPro"/>
</dbReference>
<dbReference type="Pfam" id="PF08352">
    <property type="entry name" value="oligo_HPY"/>
    <property type="match status" value="1"/>
</dbReference>
<comment type="caution">
    <text evidence="6">The sequence shown here is derived from an EMBL/GenBank/DDBJ whole genome shotgun (WGS) entry which is preliminary data.</text>
</comment>
<evidence type="ECO:0000259" key="5">
    <source>
        <dbReference type="PROSITE" id="PS50893"/>
    </source>
</evidence>
<comment type="similarity">
    <text evidence="1">Belongs to the ABC transporter superfamily.</text>
</comment>
<feature type="domain" description="ABC transporter" evidence="5">
    <location>
        <begin position="6"/>
        <end position="257"/>
    </location>
</feature>
<sequence length="338" mass="38324">MEIPVLELEGITKIFSRGYFKKKYIIALENINLRINKQDRLAIIGESGMGKTTLARIACLLETPTQGKIKWFGKDISNVSRRELSYLRTRVQYVHQDPYASLHPSRTIYATLADPLSRNNNIRGKELERRVEELLNLVGLTPPSYFLNKYPHHLSGGGRQRLAIARALTANPEVLVADEPISMIDMSLRATIIQILKILNKELGISIILILHDIGAARFFATNGGKIAVLYGGRIVEKGECDEIVNNPLHPYTRTLISASPIPDPDLAQEKKVIELKSYEPPKRELGKKLCPFSHTCLYSQDICFNKDPGLENVNDKHEVACFFWNRLPKWIPPWSKE</sequence>
<evidence type="ECO:0000256" key="4">
    <source>
        <dbReference type="ARBA" id="ARBA00022840"/>
    </source>
</evidence>
<proteinExistence type="inferred from homology"/>
<keyword evidence="3" id="KW-0547">Nucleotide-binding</keyword>
<protein>
    <submittedName>
        <fullName evidence="6">ATP-binding cassette domain-containing protein</fullName>
    </submittedName>
</protein>
<dbReference type="CDD" id="cd03257">
    <property type="entry name" value="ABC_NikE_OppD_transporters"/>
    <property type="match status" value="1"/>
</dbReference>
<dbReference type="GO" id="GO:0016887">
    <property type="term" value="F:ATP hydrolysis activity"/>
    <property type="evidence" value="ECO:0007669"/>
    <property type="project" value="InterPro"/>
</dbReference>
<dbReference type="SUPFAM" id="SSF52540">
    <property type="entry name" value="P-loop containing nucleoside triphosphate hydrolases"/>
    <property type="match status" value="1"/>
</dbReference>
<accession>A0A7V4DWN0</accession>
<dbReference type="InterPro" id="IPR003593">
    <property type="entry name" value="AAA+_ATPase"/>
</dbReference>
<reference evidence="6" key="1">
    <citation type="journal article" date="2020" name="mSystems">
        <title>Genome- and Community-Level Interaction Insights into Carbon Utilization and Element Cycling Functions of Hydrothermarchaeota in Hydrothermal Sediment.</title>
        <authorList>
            <person name="Zhou Z."/>
            <person name="Liu Y."/>
            <person name="Xu W."/>
            <person name="Pan J."/>
            <person name="Luo Z.H."/>
            <person name="Li M."/>
        </authorList>
    </citation>
    <scope>NUCLEOTIDE SEQUENCE [LARGE SCALE GENOMIC DNA]</scope>
    <source>
        <strain evidence="6">SpSt-70</strain>
    </source>
</reference>
<evidence type="ECO:0000256" key="3">
    <source>
        <dbReference type="ARBA" id="ARBA00022741"/>
    </source>
</evidence>
<gene>
    <name evidence="6" type="ORF">ENU78_00100</name>
</gene>
<dbReference type="GO" id="GO:0005524">
    <property type="term" value="F:ATP binding"/>
    <property type="evidence" value="ECO:0007669"/>
    <property type="project" value="UniProtKB-KW"/>
</dbReference>
<dbReference type="InterPro" id="IPR003439">
    <property type="entry name" value="ABC_transporter-like_ATP-bd"/>
</dbReference>
<evidence type="ECO:0000313" key="6">
    <source>
        <dbReference type="EMBL" id="HGK22847.1"/>
    </source>
</evidence>
<evidence type="ECO:0000256" key="2">
    <source>
        <dbReference type="ARBA" id="ARBA00022448"/>
    </source>
</evidence>
<evidence type="ECO:0000256" key="1">
    <source>
        <dbReference type="ARBA" id="ARBA00005417"/>
    </source>
</evidence>
<dbReference type="Gene3D" id="3.40.50.300">
    <property type="entry name" value="P-loop containing nucleotide triphosphate hydrolases"/>
    <property type="match status" value="1"/>
</dbReference>
<dbReference type="AlphaFoldDB" id="A0A7V4DWN0"/>